<reference evidence="2 3" key="1">
    <citation type="submission" date="2019-02" db="EMBL/GenBank/DDBJ databases">
        <title>Shewanella sp. D4-2 isolated from Dokdo Island.</title>
        <authorList>
            <person name="Baek K."/>
        </authorList>
    </citation>
    <scope>NUCLEOTIDE SEQUENCE [LARGE SCALE GENOMIC DNA]</scope>
    <source>
        <strain evidence="2 3">D4-2</strain>
    </source>
</reference>
<protein>
    <recommendedName>
        <fullName evidence="4">Outer membrane protein assembly factor BamE</fullName>
    </recommendedName>
</protein>
<evidence type="ECO:0000313" key="3">
    <source>
        <dbReference type="Proteomes" id="UP000291106"/>
    </source>
</evidence>
<name>A0A411PG19_9GAMM</name>
<dbReference type="EMBL" id="CP036200">
    <property type="protein sequence ID" value="QBF82537.1"/>
    <property type="molecule type" value="Genomic_DNA"/>
</dbReference>
<evidence type="ECO:0008006" key="4">
    <source>
        <dbReference type="Google" id="ProtNLM"/>
    </source>
</evidence>
<dbReference type="OrthoDB" id="5917106at2"/>
<dbReference type="Proteomes" id="UP000291106">
    <property type="component" value="Chromosome"/>
</dbReference>
<dbReference type="PROSITE" id="PS51257">
    <property type="entry name" value="PROKAR_LIPOPROTEIN"/>
    <property type="match status" value="1"/>
</dbReference>
<evidence type="ECO:0000256" key="1">
    <source>
        <dbReference type="SAM" id="SignalP"/>
    </source>
</evidence>
<dbReference type="KEGG" id="smai:EXU30_07385"/>
<proteinExistence type="predicted"/>
<keyword evidence="3" id="KW-1185">Reference proteome</keyword>
<dbReference type="AlphaFoldDB" id="A0A411PG19"/>
<feature type="signal peptide" evidence="1">
    <location>
        <begin position="1"/>
        <end position="21"/>
    </location>
</feature>
<feature type="chain" id="PRO_5019103652" description="Outer membrane protein assembly factor BamE" evidence="1">
    <location>
        <begin position="22"/>
        <end position="96"/>
    </location>
</feature>
<keyword evidence="1" id="KW-0732">Signal</keyword>
<dbReference type="RefSeq" id="WP_130598764.1">
    <property type="nucleotide sequence ID" value="NZ_CP036200.1"/>
</dbReference>
<organism evidence="2 3">
    <name type="scientific">Shewanella maritima</name>
    <dbReference type="NCBI Taxonomy" id="2520507"/>
    <lineage>
        <taxon>Bacteria</taxon>
        <taxon>Pseudomonadati</taxon>
        <taxon>Pseudomonadota</taxon>
        <taxon>Gammaproteobacteria</taxon>
        <taxon>Alteromonadales</taxon>
        <taxon>Shewanellaceae</taxon>
        <taxon>Shewanella</taxon>
    </lineage>
</organism>
<sequence length="96" mass="10559">MKIKALSTALLSMVLATACQSTDSHHTTIDKTKIAALELGKVNAEKVIQLVGQPAKIAINPDDTKVFKYHTAPNQESYLMFTEDGMLDKIVFEEAH</sequence>
<evidence type="ECO:0000313" key="2">
    <source>
        <dbReference type="EMBL" id="QBF82537.1"/>
    </source>
</evidence>
<gene>
    <name evidence="2" type="ORF">EXU30_07385</name>
</gene>
<accession>A0A411PG19</accession>